<evidence type="ECO:0000256" key="1">
    <source>
        <dbReference type="SAM" id="MobiDB-lite"/>
    </source>
</evidence>
<organism evidence="2 3">
    <name type="scientific">Xanthoceras sorbifolium</name>
    <dbReference type="NCBI Taxonomy" id="99658"/>
    <lineage>
        <taxon>Eukaryota</taxon>
        <taxon>Viridiplantae</taxon>
        <taxon>Streptophyta</taxon>
        <taxon>Embryophyta</taxon>
        <taxon>Tracheophyta</taxon>
        <taxon>Spermatophyta</taxon>
        <taxon>Magnoliopsida</taxon>
        <taxon>eudicotyledons</taxon>
        <taxon>Gunneridae</taxon>
        <taxon>Pentapetalae</taxon>
        <taxon>rosids</taxon>
        <taxon>malvids</taxon>
        <taxon>Sapindales</taxon>
        <taxon>Sapindaceae</taxon>
        <taxon>Xanthoceroideae</taxon>
        <taxon>Xanthoceras</taxon>
    </lineage>
</organism>
<dbReference type="PANTHER" id="PTHR33494:SF27">
    <property type="entry name" value="ATP-DEPENDENT DNA HELICASE"/>
    <property type="match status" value="1"/>
</dbReference>
<comment type="caution">
    <text evidence="2">The sequence shown here is derived from an EMBL/GenBank/DDBJ whole genome shotgun (WGS) entry which is preliminary data.</text>
</comment>
<sequence>MTSGNQPLSEEGPDCREILGDITQYLLSDTQLTAASDEESLMSLVKKWYILPLQLQYDSRAEESDMMESHALVPVFKFRKNMPYEQHRPCPGLVVCSLMGFQHRIMKYLVAVRALLTPKLATQSLHVNGESCGGRPDDGNGINAELNNTFELMPDNRTRGDIKAPEGDAEDASGSKSTTGMSRKDSFWELLLHLPRIASLPKFLFNISEDDGESQAR</sequence>
<reference evidence="2 3" key="1">
    <citation type="submission" date="2021-02" db="EMBL/GenBank/DDBJ databases">
        <title>Plant Genome Project.</title>
        <authorList>
            <person name="Zhang R.-G."/>
        </authorList>
    </citation>
    <scope>NUCLEOTIDE SEQUENCE [LARGE SCALE GENOMIC DNA]</scope>
    <source>
        <tissue evidence="2">Leaves</tissue>
    </source>
</reference>
<dbReference type="EMBL" id="JAFEMO010000006">
    <property type="protein sequence ID" value="KAH7569266.1"/>
    <property type="molecule type" value="Genomic_DNA"/>
</dbReference>
<name>A0ABQ8HY73_9ROSI</name>
<evidence type="ECO:0000313" key="2">
    <source>
        <dbReference type="EMBL" id="KAH7569266.1"/>
    </source>
</evidence>
<feature type="compositionally biased region" description="Basic and acidic residues" evidence="1">
    <location>
        <begin position="154"/>
        <end position="166"/>
    </location>
</feature>
<dbReference type="Proteomes" id="UP000827721">
    <property type="component" value="Unassembled WGS sequence"/>
</dbReference>
<accession>A0ABQ8HY73</accession>
<protein>
    <submittedName>
        <fullName evidence="2">Uncharacterized protein</fullName>
    </submittedName>
</protein>
<dbReference type="PANTHER" id="PTHR33494">
    <property type="entry name" value="OS02G0793800 PROTEIN"/>
    <property type="match status" value="1"/>
</dbReference>
<gene>
    <name evidence="2" type="ORF">JRO89_XS06G0134200</name>
</gene>
<feature type="region of interest" description="Disordered" evidence="1">
    <location>
        <begin position="153"/>
        <end position="181"/>
    </location>
</feature>
<evidence type="ECO:0000313" key="3">
    <source>
        <dbReference type="Proteomes" id="UP000827721"/>
    </source>
</evidence>
<proteinExistence type="predicted"/>
<keyword evidence="3" id="KW-1185">Reference proteome</keyword>